<gene>
    <name evidence="1" type="ORF">QFC24_005547</name>
</gene>
<sequence length="385" mass="42395">MGMNDCRCNVKEGVNSAYSTIPSGGSDDFCYVRPSSTVAGTVRTVRLITKSVRSKSTAYSRGGRVHLLITPLNSSETSTWTCKIFSKLTFQPDTYSEITSNLEEAEGPLVPGSSASIVDECAEVCQSIESARHRSSTGLSGIRAWLSNSTLRSKASAAIADRDSVFSKVRLNRGYGTLSSLQSDMETRPEIGSIIQNRSTSLLAEVASLGDEQHQRRVRKQKSRHASGQLPRSLRHRRRELQRLVDLVRARGGGFGSHFKVEEAERHLGSLKKASHIFGSLIPPDREEDLAVIADSLIGDLRFWCSPSSSTGATRPPSEVAYERGRISSMASRPDMNLYCRPSWTRHIPVVGPIITLCDSQPHPNSLELLEMQEVRLARGVRNHE</sequence>
<dbReference type="EMBL" id="JASBWV010000023">
    <property type="protein sequence ID" value="KAJ9119833.1"/>
    <property type="molecule type" value="Genomic_DNA"/>
</dbReference>
<evidence type="ECO:0000313" key="2">
    <source>
        <dbReference type="Proteomes" id="UP001234202"/>
    </source>
</evidence>
<comment type="caution">
    <text evidence="1">The sequence shown here is derived from an EMBL/GenBank/DDBJ whole genome shotgun (WGS) entry which is preliminary data.</text>
</comment>
<proteinExistence type="predicted"/>
<keyword evidence="2" id="KW-1185">Reference proteome</keyword>
<evidence type="ECO:0000313" key="1">
    <source>
        <dbReference type="EMBL" id="KAJ9119833.1"/>
    </source>
</evidence>
<organism evidence="1 2">
    <name type="scientific">Naganishia onofrii</name>
    <dbReference type="NCBI Taxonomy" id="1851511"/>
    <lineage>
        <taxon>Eukaryota</taxon>
        <taxon>Fungi</taxon>
        <taxon>Dikarya</taxon>
        <taxon>Basidiomycota</taxon>
        <taxon>Agaricomycotina</taxon>
        <taxon>Tremellomycetes</taxon>
        <taxon>Filobasidiales</taxon>
        <taxon>Filobasidiaceae</taxon>
        <taxon>Naganishia</taxon>
    </lineage>
</organism>
<dbReference type="Proteomes" id="UP001234202">
    <property type="component" value="Unassembled WGS sequence"/>
</dbReference>
<accession>A0ACC2X7U5</accession>
<reference evidence="1" key="1">
    <citation type="submission" date="2023-04" db="EMBL/GenBank/DDBJ databases">
        <title>Draft Genome sequencing of Naganishia species isolated from polar environments using Oxford Nanopore Technology.</title>
        <authorList>
            <person name="Leo P."/>
            <person name="Venkateswaran K."/>
        </authorList>
    </citation>
    <scope>NUCLEOTIDE SEQUENCE</scope>
    <source>
        <strain evidence="1">DBVPG 5303</strain>
    </source>
</reference>
<name>A0ACC2X7U5_9TREE</name>
<protein>
    <submittedName>
        <fullName evidence="1">Uncharacterized protein</fullName>
    </submittedName>
</protein>